<dbReference type="EMBL" id="CATOUU010000391">
    <property type="protein sequence ID" value="CAI9928348.1"/>
    <property type="molecule type" value="Genomic_DNA"/>
</dbReference>
<comment type="caution">
    <text evidence="1">The sequence shown here is derived from an EMBL/GenBank/DDBJ whole genome shotgun (WGS) entry which is preliminary data.</text>
</comment>
<reference evidence="1" key="1">
    <citation type="submission" date="2023-06" db="EMBL/GenBank/DDBJ databases">
        <authorList>
            <person name="Kurt Z."/>
        </authorList>
    </citation>
    <scope>NUCLEOTIDE SEQUENCE</scope>
</reference>
<name>A0AA86U249_9EUKA</name>
<gene>
    <name evidence="1" type="ORF">HINF_LOCUS15993</name>
    <name evidence="2" type="ORF">HINF_LOCUS62228</name>
</gene>
<proteinExistence type="predicted"/>
<protein>
    <submittedName>
        <fullName evidence="2">Hypothetical_protein</fullName>
    </submittedName>
</protein>
<dbReference type="AlphaFoldDB" id="A0AA86U249"/>
<evidence type="ECO:0000313" key="1">
    <source>
        <dbReference type="EMBL" id="CAI9928348.1"/>
    </source>
</evidence>
<dbReference type="Proteomes" id="UP001642409">
    <property type="component" value="Unassembled WGS sequence"/>
</dbReference>
<reference evidence="2 3" key="2">
    <citation type="submission" date="2024-07" db="EMBL/GenBank/DDBJ databases">
        <authorList>
            <person name="Akdeniz Z."/>
        </authorList>
    </citation>
    <scope>NUCLEOTIDE SEQUENCE [LARGE SCALE GENOMIC DNA]</scope>
</reference>
<evidence type="ECO:0000313" key="3">
    <source>
        <dbReference type="Proteomes" id="UP001642409"/>
    </source>
</evidence>
<keyword evidence="3" id="KW-1185">Reference proteome</keyword>
<evidence type="ECO:0000313" key="2">
    <source>
        <dbReference type="EMBL" id="CAL6084487.1"/>
    </source>
</evidence>
<sequence>MFDASGQCLATILQKSLVSLNISLTKIQFRFNSVQSSGLIHQLSKDSVINITSIQLIGYCFQNNSENGYLVSQAMNDSKIILQFTQVCTNIANYVGESYQLVLSYLSTYQMYNCTNICNAEYIVYGLCKDELINGKISNTNSLLCMFPFIFNGEICICTSGYLLNGTQCENIIVQITSTQQQIYNFGQQITNEISTISKYFTDQYQILNNSVITSQNIIESRVYTFQQQVQNNYSALNQNILSLEYSQQQMKIEIDKLKQQDQGLSNGILLCSTTGQIYQNGKCVCPLQGQVFYNGHCQCAGLFMQFDLKLYLQPGLCSKLNLCCQWYGAWSFTQSQNNAGQDYMCADSQYYSVSQCGYLSQNSITQNYNMP</sequence>
<accession>A0AA86U249</accession>
<dbReference type="EMBL" id="CAXDID020000379">
    <property type="protein sequence ID" value="CAL6084487.1"/>
    <property type="molecule type" value="Genomic_DNA"/>
</dbReference>
<organism evidence="1">
    <name type="scientific">Hexamita inflata</name>
    <dbReference type="NCBI Taxonomy" id="28002"/>
    <lineage>
        <taxon>Eukaryota</taxon>
        <taxon>Metamonada</taxon>
        <taxon>Diplomonadida</taxon>
        <taxon>Hexamitidae</taxon>
        <taxon>Hexamitinae</taxon>
        <taxon>Hexamita</taxon>
    </lineage>
</organism>